<gene>
    <name evidence="2" type="ORF">Sjap_021695</name>
</gene>
<sequence length="73" mass="8533">MRRMRKKGKKERKKKRTSENNRDKHEEREEKKTTMGAIGARAKFGIAGNPPQILDLGFLVARKEGREYVLSYL</sequence>
<organism evidence="2 3">
    <name type="scientific">Stephania japonica</name>
    <dbReference type="NCBI Taxonomy" id="461633"/>
    <lineage>
        <taxon>Eukaryota</taxon>
        <taxon>Viridiplantae</taxon>
        <taxon>Streptophyta</taxon>
        <taxon>Embryophyta</taxon>
        <taxon>Tracheophyta</taxon>
        <taxon>Spermatophyta</taxon>
        <taxon>Magnoliopsida</taxon>
        <taxon>Ranunculales</taxon>
        <taxon>Menispermaceae</taxon>
        <taxon>Menispermoideae</taxon>
        <taxon>Cissampelideae</taxon>
        <taxon>Stephania</taxon>
    </lineage>
</organism>
<keyword evidence="3" id="KW-1185">Reference proteome</keyword>
<evidence type="ECO:0000256" key="1">
    <source>
        <dbReference type="SAM" id="MobiDB-lite"/>
    </source>
</evidence>
<comment type="caution">
    <text evidence="2">The sequence shown here is derived from an EMBL/GenBank/DDBJ whole genome shotgun (WGS) entry which is preliminary data.</text>
</comment>
<feature type="region of interest" description="Disordered" evidence="1">
    <location>
        <begin position="1"/>
        <end position="35"/>
    </location>
</feature>
<dbReference type="Proteomes" id="UP001417504">
    <property type="component" value="Unassembled WGS sequence"/>
</dbReference>
<accession>A0AAP0ET54</accession>
<reference evidence="2 3" key="1">
    <citation type="submission" date="2024-01" db="EMBL/GenBank/DDBJ databases">
        <title>Genome assemblies of Stephania.</title>
        <authorList>
            <person name="Yang L."/>
        </authorList>
    </citation>
    <scope>NUCLEOTIDE SEQUENCE [LARGE SCALE GENOMIC DNA]</scope>
    <source>
        <strain evidence="2">QJT</strain>
        <tissue evidence="2">Leaf</tissue>
    </source>
</reference>
<protein>
    <submittedName>
        <fullName evidence="2">Uncharacterized protein</fullName>
    </submittedName>
</protein>
<evidence type="ECO:0000313" key="2">
    <source>
        <dbReference type="EMBL" id="KAK9096198.1"/>
    </source>
</evidence>
<dbReference type="AlphaFoldDB" id="A0AAP0ET54"/>
<dbReference type="EMBL" id="JBBNAE010000009">
    <property type="protein sequence ID" value="KAK9096198.1"/>
    <property type="molecule type" value="Genomic_DNA"/>
</dbReference>
<evidence type="ECO:0000313" key="3">
    <source>
        <dbReference type="Proteomes" id="UP001417504"/>
    </source>
</evidence>
<name>A0AAP0ET54_9MAGN</name>
<proteinExistence type="predicted"/>
<feature type="compositionally biased region" description="Basic residues" evidence="1">
    <location>
        <begin position="1"/>
        <end position="16"/>
    </location>
</feature>
<feature type="compositionally biased region" description="Basic and acidic residues" evidence="1">
    <location>
        <begin position="17"/>
        <end position="33"/>
    </location>
</feature>